<dbReference type="Proteomes" id="UP000287972">
    <property type="component" value="Unassembled WGS sequence"/>
</dbReference>
<reference evidence="3 4" key="1">
    <citation type="submission" date="2017-06" db="EMBL/GenBank/DDBJ databases">
        <title>Comparative genomic analysis of Ambrosia Fusariam Clade fungi.</title>
        <authorList>
            <person name="Stajich J.E."/>
            <person name="Carrillo J."/>
            <person name="Kijimoto T."/>
            <person name="Eskalen A."/>
            <person name="O'Donnell K."/>
            <person name="Kasson M."/>
        </authorList>
    </citation>
    <scope>NUCLEOTIDE SEQUENCE [LARGE SCALE GENOMIC DNA]</scope>
    <source>
        <strain evidence="3 4">NRRL62606</strain>
    </source>
</reference>
<organism evidence="3 4">
    <name type="scientific">Fusarium floridanum</name>
    <dbReference type="NCBI Taxonomy" id="1325733"/>
    <lineage>
        <taxon>Eukaryota</taxon>
        <taxon>Fungi</taxon>
        <taxon>Dikarya</taxon>
        <taxon>Ascomycota</taxon>
        <taxon>Pezizomycotina</taxon>
        <taxon>Sordariomycetes</taxon>
        <taxon>Hypocreomycetidae</taxon>
        <taxon>Hypocreales</taxon>
        <taxon>Nectriaceae</taxon>
        <taxon>Fusarium</taxon>
        <taxon>Fusarium solani species complex</taxon>
    </lineage>
</organism>
<evidence type="ECO:0000256" key="2">
    <source>
        <dbReference type="SAM" id="Phobius"/>
    </source>
</evidence>
<feature type="transmembrane region" description="Helical" evidence="2">
    <location>
        <begin position="100"/>
        <end position="121"/>
    </location>
</feature>
<evidence type="ECO:0000256" key="1">
    <source>
        <dbReference type="SAM" id="MobiDB-lite"/>
    </source>
</evidence>
<comment type="caution">
    <text evidence="3">The sequence shown here is derived from an EMBL/GenBank/DDBJ whole genome shotgun (WGS) entry which is preliminary data.</text>
</comment>
<keyword evidence="2" id="KW-0812">Transmembrane</keyword>
<proteinExistence type="predicted"/>
<gene>
    <name evidence="3" type="ORF">CEP51_012539</name>
</gene>
<keyword evidence="4" id="KW-1185">Reference proteome</keyword>
<evidence type="ECO:0000313" key="4">
    <source>
        <dbReference type="Proteomes" id="UP000287972"/>
    </source>
</evidence>
<keyword evidence="2" id="KW-1133">Transmembrane helix</keyword>
<accession>A0A428QSK8</accession>
<name>A0A428QSK8_9HYPO</name>
<feature type="region of interest" description="Disordered" evidence="1">
    <location>
        <begin position="1"/>
        <end position="29"/>
    </location>
</feature>
<dbReference type="AlphaFoldDB" id="A0A428QSK8"/>
<evidence type="ECO:0000313" key="3">
    <source>
        <dbReference type="EMBL" id="RSL68231.1"/>
    </source>
</evidence>
<sequence length="127" mass="14430">MFNFHHRLSPISGTASGRQKRKTKSKETPVDICSSKRSRLYLIPFCADSPQVPCDIKSTLQFSETNYRYKKPFPFVLFPASSARTTAVGRDLGKRKRLSVQMTACFSGFCTTGGAMSIWWFCRRCVE</sequence>
<keyword evidence="2" id="KW-0472">Membrane</keyword>
<dbReference type="EMBL" id="NKCL01000474">
    <property type="protein sequence ID" value="RSL68231.1"/>
    <property type="molecule type" value="Genomic_DNA"/>
</dbReference>
<protein>
    <submittedName>
        <fullName evidence="3">Uncharacterized protein</fullName>
    </submittedName>
</protein>